<keyword evidence="8" id="KW-0732">Signal</keyword>
<proteinExistence type="inferred from homology"/>
<keyword evidence="6" id="KW-0813">Transport</keyword>
<dbReference type="AlphaFoldDB" id="A0A5B9QB98"/>
<evidence type="ECO:0000313" key="11">
    <source>
        <dbReference type="Proteomes" id="UP000323917"/>
    </source>
</evidence>
<dbReference type="InterPro" id="IPR050790">
    <property type="entry name" value="ExbB/TolQ_transport"/>
</dbReference>
<feature type="signal peptide" evidence="8">
    <location>
        <begin position="1"/>
        <end position="30"/>
    </location>
</feature>
<dbReference type="KEGG" id="bgok:Pr1d_35090"/>
<comment type="subcellular location">
    <subcellularLocation>
        <location evidence="1">Cell membrane</location>
        <topology evidence="1">Multi-pass membrane protein</topology>
    </subcellularLocation>
    <subcellularLocation>
        <location evidence="6">Membrane</location>
        <topology evidence="6">Multi-pass membrane protein</topology>
    </subcellularLocation>
</comment>
<feature type="domain" description="MotA/TolQ/ExbB proton channel" evidence="9">
    <location>
        <begin position="115"/>
        <end position="236"/>
    </location>
</feature>
<dbReference type="Pfam" id="PF01618">
    <property type="entry name" value="MotA_ExbB"/>
    <property type="match status" value="1"/>
</dbReference>
<comment type="similarity">
    <text evidence="6">Belongs to the exbB/tolQ family.</text>
</comment>
<gene>
    <name evidence="10" type="primary">exbB_2</name>
    <name evidence="10" type="ORF">Pr1d_35090</name>
</gene>
<accession>A0A5B9QB98</accession>
<evidence type="ECO:0000256" key="2">
    <source>
        <dbReference type="ARBA" id="ARBA00022475"/>
    </source>
</evidence>
<evidence type="ECO:0000256" key="8">
    <source>
        <dbReference type="SAM" id="SignalP"/>
    </source>
</evidence>
<evidence type="ECO:0000256" key="3">
    <source>
        <dbReference type="ARBA" id="ARBA00022692"/>
    </source>
</evidence>
<feature type="transmembrane region" description="Helical" evidence="7">
    <location>
        <begin position="154"/>
        <end position="175"/>
    </location>
</feature>
<name>A0A5B9QB98_9BACT</name>
<feature type="transmembrane region" description="Helical" evidence="7">
    <location>
        <begin position="195"/>
        <end position="224"/>
    </location>
</feature>
<dbReference type="PROSITE" id="PS51257">
    <property type="entry name" value="PROKAR_LIPOPROTEIN"/>
    <property type="match status" value="1"/>
</dbReference>
<keyword evidence="3 7" id="KW-0812">Transmembrane</keyword>
<dbReference type="Proteomes" id="UP000323917">
    <property type="component" value="Chromosome"/>
</dbReference>
<evidence type="ECO:0000256" key="1">
    <source>
        <dbReference type="ARBA" id="ARBA00004651"/>
    </source>
</evidence>
<keyword evidence="2" id="KW-1003">Cell membrane</keyword>
<feature type="transmembrane region" description="Helical" evidence="7">
    <location>
        <begin position="54"/>
        <end position="73"/>
    </location>
</feature>
<keyword evidence="6" id="KW-0653">Protein transport</keyword>
<feature type="chain" id="PRO_5022710875" evidence="8">
    <location>
        <begin position="31"/>
        <end position="268"/>
    </location>
</feature>
<keyword evidence="4 7" id="KW-1133">Transmembrane helix</keyword>
<keyword evidence="11" id="KW-1185">Reference proteome</keyword>
<reference evidence="10 11" key="1">
    <citation type="submission" date="2019-08" db="EMBL/GenBank/DDBJ databases">
        <title>Deep-cultivation of Planctomycetes and their phenomic and genomic characterization uncovers novel biology.</title>
        <authorList>
            <person name="Wiegand S."/>
            <person name="Jogler M."/>
            <person name="Boedeker C."/>
            <person name="Pinto D."/>
            <person name="Vollmers J."/>
            <person name="Rivas-Marin E."/>
            <person name="Kohn T."/>
            <person name="Peeters S.H."/>
            <person name="Heuer A."/>
            <person name="Rast P."/>
            <person name="Oberbeckmann S."/>
            <person name="Bunk B."/>
            <person name="Jeske O."/>
            <person name="Meyerdierks A."/>
            <person name="Storesund J.E."/>
            <person name="Kallscheuer N."/>
            <person name="Luecker S."/>
            <person name="Lage O.M."/>
            <person name="Pohl T."/>
            <person name="Merkel B.J."/>
            <person name="Hornburger P."/>
            <person name="Mueller R.-W."/>
            <person name="Bruemmer F."/>
            <person name="Labrenz M."/>
            <person name="Spormann A.M."/>
            <person name="Op den Camp H."/>
            <person name="Overmann J."/>
            <person name="Amann R."/>
            <person name="Jetten M.S.M."/>
            <person name="Mascher T."/>
            <person name="Medema M.H."/>
            <person name="Devos D.P."/>
            <person name="Kaster A.-K."/>
            <person name="Ovreas L."/>
            <person name="Rohde M."/>
            <person name="Galperin M.Y."/>
            <person name="Jogler C."/>
        </authorList>
    </citation>
    <scope>NUCLEOTIDE SEQUENCE [LARGE SCALE GENOMIC DNA]</scope>
    <source>
        <strain evidence="10 11">Pr1d</strain>
    </source>
</reference>
<dbReference type="PANTHER" id="PTHR30625:SF11">
    <property type="entry name" value="MOTA_TOLQ_EXBB PROTON CHANNEL DOMAIN-CONTAINING PROTEIN"/>
    <property type="match status" value="1"/>
</dbReference>
<dbReference type="PANTHER" id="PTHR30625">
    <property type="entry name" value="PROTEIN TOLQ"/>
    <property type="match status" value="1"/>
</dbReference>
<dbReference type="GO" id="GO:0017038">
    <property type="term" value="P:protein import"/>
    <property type="evidence" value="ECO:0007669"/>
    <property type="project" value="TreeGrafter"/>
</dbReference>
<dbReference type="EMBL" id="CP042913">
    <property type="protein sequence ID" value="QEG36198.1"/>
    <property type="molecule type" value="Genomic_DNA"/>
</dbReference>
<dbReference type="InterPro" id="IPR002898">
    <property type="entry name" value="MotA_ExbB_proton_chnl"/>
</dbReference>
<evidence type="ECO:0000256" key="4">
    <source>
        <dbReference type="ARBA" id="ARBA00022989"/>
    </source>
</evidence>
<keyword evidence="5 7" id="KW-0472">Membrane</keyword>
<sequence length="268" mass="29047" precursor="true">MKTTNLKVSKIANATALAVAILFGCTVCHAQEAPSGAVQMAERSKSLWDMVSAGGPMVYPILLCSFVLLLVVFERTLSLRRRRVVPRLFVERFLLQIGEGGLEKSEALDRCDSNESSIARVFTAAVRKWGKPAVEVEQAVLDEGERVANELHRYLRVINGVSTVCPLLGLLGTVSGMMQSFDVIANSSAMGRTELLAGGIGSALLSTAAGLSVAIPALIFYLYFVGRVDTLVMEVDRRGQEIVHLISAEGLEDRRNRPRGNSKQKKAA</sequence>
<evidence type="ECO:0000259" key="9">
    <source>
        <dbReference type="Pfam" id="PF01618"/>
    </source>
</evidence>
<evidence type="ECO:0000256" key="5">
    <source>
        <dbReference type="ARBA" id="ARBA00023136"/>
    </source>
</evidence>
<dbReference type="OrthoDB" id="4045at2"/>
<evidence type="ECO:0000256" key="7">
    <source>
        <dbReference type="SAM" id="Phobius"/>
    </source>
</evidence>
<dbReference type="GO" id="GO:0005886">
    <property type="term" value="C:plasma membrane"/>
    <property type="evidence" value="ECO:0007669"/>
    <property type="project" value="UniProtKB-SubCell"/>
</dbReference>
<organism evidence="10 11">
    <name type="scientific">Bythopirellula goksoeyrii</name>
    <dbReference type="NCBI Taxonomy" id="1400387"/>
    <lineage>
        <taxon>Bacteria</taxon>
        <taxon>Pseudomonadati</taxon>
        <taxon>Planctomycetota</taxon>
        <taxon>Planctomycetia</taxon>
        <taxon>Pirellulales</taxon>
        <taxon>Lacipirellulaceae</taxon>
        <taxon>Bythopirellula</taxon>
    </lineage>
</organism>
<evidence type="ECO:0000256" key="6">
    <source>
        <dbReference type="RuleBase" id="RU004057"/>
    </source>
</evidence>
<protein>
    <submittedName>
        <fullName evidence="10">Biopolymer transport protein ExbB</fullName>
    </submittedName>
</protein>
<evidence type="ECO:0000313" key="10">
    <source>
        <dbReference type="EMBL" id="QEG36198.1"/>
    </source>
</evidence>